<proteinExistence type="predicted"/>
<dbReference type="EMBL" id="NAPY01000015">
    <property type="protein sequence ID" value="MUL36921.1"/>
    <property type="molecule type" value="Genomic_DNA"/>
</dbReference>
<dbReference type="SUPFAM" id="SSF81901">
    <property type="entry name" value="HCP-like"/>
    <property type="match status" value="1"/>
</dbReference>
<dbReference type="InterPro" id="IPR006597">
    <property type="entry name" value="Sel1-like"/>
</dbReference>
<dbReference type="SMART" id="SM00671">
    <property type="entry name" value="SEL1"/>
    <property type="match status" value="2"/>
</dbReference>
<dbReference type="RefSeq" id="WP_105218606.1">
    <property type="nucleotide sequence ID" value="NZ_CAWNSU010000128.1"/>
</dbReference>
<dbReference type="PANTHER" id="PTHR11102">
    <property type="entry name" value="SEL-1-LIKE PROTEIN"/>
    <property type="match status" value="1"/>
</dbReference>
<protein>
    <recommendedName>
        <fullName evidence="3">Sel1 repeat family protein</fullName>
    </recommendedName>
</protein>
<dbReference type="InterPro" id="IPR050767">
    <property type="entry name" value="Sel1_AlgK"/>
</dbReference>
<keyword evidence="2" id="KW-1185">Reference proteome</keyword>
<dbReference type="AlphaFoldDB" id="A0A6N8FVF4"/>
<reference evidence="1 2" key="1">
    <citation type="journal article" date="2019" name="Front. Microbiol.">
        <title>Genomic Features for Desiccation Tolerance and Sugar Biosynthesis in the Extremophile Gloeocapsopsis sp. UTEX B3054.</title>
        <authorList>
            <person name="Urrejola C."/>
            <person name="Alcorta J."/>
            <person name="Salas L."/>
            <person name="Vasquez M."/>
            <person name="Polz M.F."/>
            <person name="Vicuna R."/>
            <person name="Diez B."/>
        </authorList>
    </citation>
    <scope>NUCLEOTIDE SEQUENCE [LARGE SCALE GENOMIC DNA]</scope>
    <source>
        <strain evidence="1 2">1H9</strain>
    </source>
</reference>
<organism evidence="1 2">
    <name type="scientific">Gloeocapsopsis dulcis AAB1 = 1H9</name>
    <dbReference type="NCBI Taxonomy" id="1433147"/>
    <lineage>
        <taxon>Bacteria</taxon>
        <taxon>Bacillati</taxon>
        <taxon>Cyanobacteriota</taxon>
        <taxon>Cyanophyceae</taxon>
        <taxon>Oscillatoriophycideae</taxon>
        <taxon>Chroococcales</taxon>
        <taxon>Chroococcaceae</taxon>
        <taxon>Gloeocapsopsis</taxon>
        <taxon>Gloeocapsopsis dulcis</taxon>
    </lineage>
</organism>
<dbReference type="InterPro" id="IPR011990">
    <property type="entry name" value="TPR-like_helical_dom_sf"/>
</dbReference>
<dbReference type="PANTHER" id="PTHR11102:SF160">
    <property type="entry name" value="ERAD-ASSOCIATED E3 UBIQUITIN-PROTEIN LIGASE COMPONENT HRD3"/>
    <property type="match status" value="1"/>
</dbReference>
<dbReference type="Gene3D" id="1.25.40.10">
    <property type="entry name" value="Tetratricopeptide repeat domain"/>
    <property type="match status" value="1"/>
</dbReference>
<accession>A0A6N8FVF4</accession>
<evidence type="ECO:0000313" key="2">
    <source>
        <dbReference type="Proteomes" id="UP000441797"/>
    </source>
</evidence>
<gene>
    <name evidence="1" type="ORF">BWI75_11330</name>
</gene>
<name>A0A6N8FVF4_9CHRO</name>
<comment type="caution">
    <text evidence="1">The sequence shown here is derived from an EMBL/GenBank/DDBJ whole genome shotgun (WGS) entry which is preliminary data.</text>
</comment>
<dbReference type="Pfam" id="PF08238">
    <property type="entry name" value="Sel1"/>
    <property type="match status" value="2"/>
</dbReference>
<dbReference type="OrthoDB" id="7056571at2"/>
<dbReference type="Proteomes" id="UP000441797">
    <property type="component" value="Unassembled WGS sequence"/>
</dbReference>
<sequence>MPNLAEGIAAFQAGGYTIAFKILKPIADDGDAEAQCIIANMYHLGLGLERNTLEAVKWYKKSAEQGYGLASNNLAGIFLVGDDGIEVDQAEAKKWYKKAREQGFLHTPSSPSTLI</sequence>
<evidence type="ECO:0008006" key="3">
    <source>
        <dbReference type="Google" id="ProtNLM"/>
    </source>
</evidence>
<evidence type="ECO:0000313" key="1">
    <source>
        <dbReference type="EMBL" id="MUL36921.1"/>
    </source>
</evidence>